<dbReference type="SUPFAM" id="SSF47644">
    <property type="entry name" value="Methionine synthase domain"/>
    <property type="match status" value="1"/>
</dbReference>
<name>W4QSC7_HALA3</name>
<evidence type="ECO:0000259" key="5">
    <source>
        <dbReference type="PROSITE" id="PS50974"/>
    </source>
</evidence>
<evidence type="ECO:0000259" key="7">
    <source>
        <dbReference type="PROSITE" id="PS51337"/>
    </source>
</evidence>
<evidence type="ECO:0000256" key="1">
    <source>
        <dbReference type="ARBA" id="ARBA00022723"/>
    </source>
</evidence>
<dbReference type="SUPFAM" id="SSF52242">
    <property type="entry name" value="Cobalamin (vitamin B12)-binding domain"/>
    <property type="match status" value="1"/>
</dbReference>
<dbReference type="GO" id="GO:0050667">
    <property type="term" value="P:homocysteine metabolic process"/>
    <property type="evidence" value="ECO:0007669"/>
    <property type="project" value="TreeGrafter"/>
</dbReference>
<dbReference type="PROSITE" id="PS50974">
    <property type="entry name" value="ADOMET_ACTIVATION"/>
    <property type="match status" value="1"/>
</dbReference>
<dbReference type="PANTHER" id="PTHR45833:SF1">
    <property type="entry name" value="METHIONINE SYNTHASE"/>
    <property type="match status" value="1"/>
</dbReference>
<dbReference type="InterPro" id="IPR004223">
    <property type="entry name" value="VitB12-dep_Met_synth_activ_dom"/>
</dbReference>
<accession>W4QSC7</accession>
<evidence type="ECO:0000313" key="9">
    <source>
        <dbReference type="Proteomes" id="UP000018896"/>
    </source>
</evidence>
<feature type="domain" description="B12-binding N-terminal" evidence="7">
    <location>
        <begin position="1"/>
        <end position="47"/>
    </location>
</feature>
<dbReference type="EMBL" id="BAUV01000009">
    <property type="protein sequence ID" value="GAE34528.1"/>
    <property type="molecule type" value="Genomic_DNA"/>
</dbReference>
<dbReference type="InterPro" id="IPR036724">
    <property type="entry name" value="Cobalamin-bd_sf"/>
</dbReference>
<organism evidence="8 9">
    <name type="scientific">Halalkalibacter akibai (strain ATCC 43226 / DSM 21942 / CIP 109018 / JCM 9157 / 1139)</name>
    <name type="common">Bacillus akibai</name>
    <dbReference type="NCBI Taxonomy" id="1236973"/>
    <lineage>
        <taxon>Bacteria</taxon>
        <taxon>Bacillati</taxon>
        <taxon>Bacillota</taxon>
        <taxon>Bacilli</taxon>
        <taxon>Bacillales</taxon>
        <taxon>Bacillaceae</taxon>
        <taxon>Halalkalibacter</taxon>
    </lineage>
</organism>
<reference evidence="8 9" key="1">
    <citation type="journal article" date="2014" name="Genome Announc.">
        <title>Draft Genome Sequences of Three Alkaliphilic Bacillus Strains, Bacillus wakoensis JCM 9140T, Bacillus akibai JCM 9157T, and Bacillus hemicellulosilyticus JCM 9152T.</title>
        <authorList>
            <person name="Yuki M."/>
            <person name="Oshima K."/>
            <person name="Suda W."/>
            <person name="Oshida Y."/>
            <person name="Kitamura K."/>
            <person name="Iida T."/>
            <person name="Hattori M."/>
            <person name="Ohkuma M."/>
        </authorList>
    </citation>
    <scope>NUCLEOTIDE SEQUENCE [LARGE SCALE GENOMIC DNA]</scope>
    <source>
        <strain evidence="8 9">JCM 9157</strain>
    </source>
</reference>
<dbReference type="Proteomes" id="UP000018896">
    <property type="component" value="Unassembled WGS sequence"/>
</dbReference>
<evidence type="ECO:0000256" key="3">
    <source>
        <dbReference type="ARBA" id="ARBA00023285"/>
    </source>
</evidence>
<evidence type="ECO:0000256" key="2">
    <source>
        <dbReference type="ARBA" id="ARBA00022737"/>
    </source>
</evidence>
<dbReference type="GO" id="GO:0005829">
    <property type="term" value="C:cytosol"/>
    <property type="evidence" value="ECO:0007669"/>
    <property type="project" value="TreeGrafter"/>
</dbReference>
<dbReference type="GO" id="GO:0008705">
    <property type="term" value="F:methionine synthase activity"/>
    <property type="evidence" value="ECO:0007669"/>
    <property type="project" value="InterPro"/>
</dbReference>
<dbReference type="InterPro" id="IPR050554">
    <property type="entry name" value="Met_Synthase/Corrinoid"/>
</dbReference>
<keyword evidence="9" id="KW-1185">Reference proteome</keyword>
<dbReference type="SUPFAM" id="SSF56507">
    <property type="entry name" value="Methionine synthase activation domain-like"/>
    <property type="match status" value="1"/>
</dbReference>
<evidence type="ECO:0000259" key="6">
    <source>
        <dbReference type="PROSITE" id="PS51332"/>
    </source>
</evidence>
<dbReference type="PANTHER" id="PTHR45833">
    <property type="entry name" value="METHIONINE SYNTHASE"/>
    <property type="match status" value="1"/>
</dbReference>
<dbReference type="InterPro" id="IPR003759">
    <property type="entry name" value="Cbl-bd_cap"/>
</dbReference>
<evidence type="ECO:0000256" key="4">
    <source>
        <dbReference type="PROSITE-ProRule" id="PRU00346"/>
    </source>
</evidence>
<feature type="domain" description="AdoMet activation" evidence="5">
    <location>
        <begin position="199"/>
        <end position="487"/>
    </location>
</feature>
<feature type="domain" description="B12-binding" evidence="6">
    <location>
        <begin position="48"/>
        <end position="183"/>
    </location>
</feature>
<dbReference type="InterPro" id="IPR036594">
    <property type="entry name" value="Meth_synthase_dom"/>
</dbReference>
<keyword evidence="3" id="KW-0170">Cobalt</keyword>
<dbReference type="GO" id="GO:0031419">
    <property type="term" value="F:cobalamin binding"/>
    <property type="evidence" value="ECO:0007669"/>
    <property type="project" value="InterPro"/>
</dbReference>
<evidence type="ECO:0000313" key="8">
    <source>
        <dbReference type="EMBL" id="GAE34528.1"/>
    </source>
</evidence>
<dbReference type="InterPro" id="IPR037010">
    <property type="entry name" value="VitB12-dep_Met_synth_activ_sf"/>
</dbReference>
<dbReference type="GO" id="GO:0046872">
    <property type="term" value="F:metal ion binding"/>
    <property type="evidence" value="ECO:0007669"/>
    <property type="project" value="UniProtKB-KW"/>
</dbReference>
<dbReference type="GO" id="GO:0046653">
    <property type="term" value="P:tetrahydrofolate metabolic process"/>
    <property type="evidence" value="ECO:0007669"/>
    <property type="project" value="TreeGrafter"/>
</dbReference>
<dbReference type="GO" id="GO:0032259">
    <property type="term" value="P:methylation"/>
    <property type="evidence" value="ECO:0007669"/>
    <property type="project" value="UniProtKB-KW"/>
</dbReference>
<dbReference type="eggNOG" id="COG1410">
    <property type="taxonomic scope" value="Bacteria"/>
</dbReference>
<comment type="caution">
    <text evidence="8">The sequence shown here is derived from an EMBL/GenBank/DDBJ whole genome shotgun (WGS) entry which is preliminary data.</text>
</comment>
<dbReference type="PROSITE" id="PS51337">
    <property type="entry name" value="B12_BINDING_NTER"/>
    <property type="match status" value="1"/>
</dbReference>
<sequence>MTGMDEVGRLFNNNELIVAEVLQSAEVMKASVAHLEPFMEKKADDNGKRKILLATVKGDVHDIGKNLVEIILGNNGFKIVNLGIKVTSQELIEAVRKENPDAIGLSGLLVKSAQQMVLTAQDLRQQEISIPILVGGAALTRKFTDTKIAAEYEGLVLYAKDAMNGLELANRLAKPEERVRLTDEIAEARAKKEAVRLPERKPILERVIDENAKSDVRRDGPIFTPSDLDVHILRDYKLSHLEPYINMQMLLGRHLGIQGKVSRLLEEKDERTVELKEKVDEFLVKAKQNQVIQAHGMYQFFPAQADGNDIVIYDPKDKTTEIERFSFPRQTHKPFLCLADYIRPVSSGEIDYVGFLAVTAGHGVRELAEQAKRDGDYLYSHLIQAAALEIAEGFAERVHQQMRDRLGMPDSADMTMEDRFSAKYQGVRVSFGYPACPNLEDQEKLFSLLKPEKIGISLTEGFMMEPEASVTAMVFAHPEGRYFNVLA</sequence>
<dbReference type="Gene3D" id="3.40.50.280">
    <property type="entry name" value="Cobalamin-binding domain"/>
    <property type="match status" value="1"/>
</dbReference>
<dbReference type="Gene3D" id="1.10.1240.10">
    <property type="entry name" value="Methionine synthase domain"/>
    <property type="match status" value="1"/>
</dbReference>
<keyword evidence="1" id="KW-0479">Metal-binding</keyword>
<proteinExistence type="predicted"/>
<dbReference type="Gene3D" id="3.10.196.10">
    <property type="entry name" value="Vitamin B12-dependent methionine synthase, activation domain"/>
    <property type="match status" value="1"/>
</dbReference>
<protein>
    <submittedName>
        <fullName evidence="8">5-methyltetrahydrofolate-homocysteine methyltransferase</fullName>
    </submittedName>
</protein>
<dbReference type="Pfam" id="PF02310">
    <property type="entry name" value="B12-binding"/>
    <property type="match status" value="1"/>
</dbReference>
<dbReference type="Pfam" id="PF02607">
    <property type="entry name" value="B12-binding_2"/>
    <property type="match status" value="1"/>
</dbReference>
<keyword evidence="4 8" id="KW-0489">Methyltransferase</keyword>
<dbReference type="PROSITE" id="PS51332">
    <property type="entry name" value="B12_BINDING"/>
    <property type="match status" value="1"/>
</dbReference>
<dbReference type="SMART" id="SM01018">
    <property type="entry name" value="B12-binding_2"/>
    <property type="match status" value="1"/>
</dbReference>
<dbReference type="STRING" id="1236973.JCM9157_1595"/>
<keyword evidence="4 8" id="KW-0808">Transferase</keyword>
<keyword evidence="2" id="KW-0677">Repeat</keyword>
<dbReference type="InterPro" id="IPR006158">
    <property type="entry name" value="Cobalamin-bd"/>
</dbReference>
<dbReference type="AlphaFoldDB" id="W4QSC7"/>
<gene>
    <name evidence="8" type="ORF">JCM9157_1595</name>
</gene>
<dbReference type="Pfam" id="PF02965">
    <property type="entry name" value="Met_synt_B12"/>
    <property type="match status" value="1"/>
</dbReference>